<evidence type="ECO:0000313" key="4">
    <source>
        <dbReference type="Proteomes" id="UP000019151"/>
    </source>
</evidence>
<dbReference type="AlphaFoldDB" id="W0RJN4"/>
<protein>
    <submittedName>
        <fullName evidence="3">PEP motif putative anchor domain protein</fullName>
    </submittedName>
</protein>
<dbReference type="eggNOG" id="ENOG50341VY">
    <property type="taxonomic scope" value="Bacteria"/>
</dbReference>
<proteinExistence type="predicted"/>
<dbReference type="RefSeq" id="WP_025412104.1">
    <property type="nucleotide sequence ID" value="NZ_CP007128.1"/>
</dbReference>
<dbReference type="KEGG" id="gba:J421_3100"/>
<reference evidence="3 4" key="1">
    <citation type="journal article" date="2014" name="Genome Announc.">
        <title>Genome Sequence and Methylome of Soil Bacterium Gemmatirosa kalamazoonensis KBS708T, a Member of the Rarely Cultivated Gemmatimonadetes Phylum.</title>
        <authorList>
            <person name="Debruyn J.M."/>
            <person name="Radosevich M."/>
            <person name="Wommack K.E."/>
            <person name="Polson S.W."/>
            <person name="Hauser L.J."/>
            <person name="Fawaz M.N."/>
            <person name="Korlach J."/>
            <person name="Tsai Y.C."/>
        </authorList>
    </citation>
    <scope>NUCLEOTIDE SEQUENCE [LARGE SCALE GENOMIC DNA]</scope>
    <source>
        <strain evidence="3 4">KBS708</strain>
    </source>
</reference>
<accession>W0RJN4</accession>
<keyword evidence="1" id="KW-0732">Signal</keyword>
<name>W0RJN4_9BACT</name>
<organism evidence="3 4">
    <name type="scientific">Gemmatirosa kalamazoonensis</name>
    <dbReference type="NCBI Taxonomy" id="861299"/>
    <lineage>
        <taxon>Bacteria</taxon>
        <taxon>Pseudomonadati</taxon>
        <taxon>Gemmatimonadota</taxon>
        <taxon>Gemmatimonadia</taxon>
        <taxon>Gemmatimonadales</taxon>
        <taxon>Gemmatimonadaceae</taxon>
        <taxon>Gemmatirosa</taxon>
    </lineage>
</organism>
<dbReference type="InParanoid" id="W0RJN4"/>
<feature type="domain" description="Ice-binding protein C-terminal" evidence="2">
    <location>
        <begin position="218"/>
        <end position="242"/>
    </location>
</feature>
<evidence type="ECO:0000259" key="2">
    <source>
        <dbReference type="Pfam" id="PF07589"/>
    </source>
</evidence>
<dbReference type="OrthoDB" id="9872656at2"/>
<feature type="signal peptide" evidence="1">
    <location>
        <begin position="1"/>
        <end position="34"/>
    </location>
</feature>
<gene>
    <name evidence="3" type="ORF">J421_3100</name>
</gene>
<dbReference type="Proteomes" id="UP000019151">
    <property type="component" value="Chromosome"/>
</dbReference>
<evidence type="ECO:0000256" key="1">
    <source>
        <dbReference type="SAM" id="SignalP"/>
    </source>
</evidence>
<feature type="chain" id="PRO_5004794196" evidence="1">
    <location>
        <begin position="35"/>
        <end position="248"/>
    </location>
</feature>
<dbReference type="Pfam" id="PF07589">
    <property type="entry name" value="PEP-CTERM"/>
    <property type="match status" value="1"/>
</dbReference>
<dbReference type="InterPro" id="IPR013424">
    <property type="entry name" value="Ice-binding_C"/>
</dbReference>
<dbReference type="NCBIfam" id="TIGR02595">
    <property type="entry name" value="PEP_CTERM"/>
    <property type="match status" value="1"/>
</dbReference>
<sequence length="248" mass="24893">MRSDHRRTRAARRGRAAVAGIVLLLASAANRAAAQTSHFSACTTGILANCADVLLTATPGGGVGGTTLFEIALRNLGSTSTPALPTSIYFLVFGTGLPPAPGAEVSALPVPGPIGGATLADPSPWDLFENGDAVFLSALSNNGVGGCVVGAPVGGFGQAGNTCGVGQYLTFSFSTPRLLDPRAFSVLDLEVVGLDPTLPTDSCGARSPCAVLPVGGVVPEPATMPLLAAGLAVMATLGARRRRRSEVA</sequence>
<evidence type="ECO:0000313" key="3">
    <source>
        <dbReference type="EMBL" id="AHG90637.1"/>
    </source>
</evidence>
<keyword evidence="4" id="KW-1185">Reference proteome</keyword>
<dbReference type="HOGENOM" id="CLU_1145899_0_0_0"/>
<dbReference type="STRING" id="861299.J421_3100"/>
<dbReference type="EMBL" id="CP007128">
    <property type="protein sequence ID" value="AHG90637.1"/>
    <property type="molecule type" value="Genomic_DNA"/>
</dbReference>